<dbReference type="InterPro" id="IPR051567">
    <property type="entry name" value="Unconventional_Myosin_ATPase"/>
</dbReference>
<dbReference type="SUPFAM" id="SSF52540">
    <property type="entry name" value="P-loop containing nucleoside triphosphate hydrolases"/>
    <property type="match status" value="1"/>
</dbReference>
<dbReference type="PROSITE" id="PS51456">
    <property type="entry name" value="MYOSIN_MOTOR"/>
    <property type="match status" value="1"/>
</dbReference>
<protein>
    <recommendedName>
        <fullName evidence="6">Myosin motor domain-containing protein</fullName>
    </recommendedName>
</protein>
<proteinExistence type="inferred from homology"/>
<evidence type="ECO:0000256" key="3">
    <source>
        <dbReference type="ARBA" id="ARBA00023123"/>
    </source>
</evidence>
<keyword evidence="3 5" id="KW-0518">Myosin</keyword>
<organism evidence="7 8">
    <name type="scientific">Gnathostoma spinigerum</name>
    <dbReference type="NCBI Taxonomy" id="75299"/>
    <lineage>
        <taxon>Eukaryota</taxon>
        <taxon>Metazoa</taxon>
        <taxon>Ecdysozoa</taxon>
        <taxon>Nematoda</taxon>
        <taxon>Chromadorea</taxon>
        <taxon>Rhabditida</taxon>
        <taxon>Spirurina</taxon>
        <taxon>Gnathostomatomorpha</taxon>
        <taxon>Gnathostomatoidea</taxon>
        <taxon>Gnathostomatidae</taxon>
        <taxon>Gnathostoma</taxon>
    </lineage>
</organism>
<comment type="similarity">
    <text evidence="5">Belongs to the TRAFAC class myosin-kinesin ATPase superfamily. Myosin family.</text>
</comment>
<accession>A0ABD6ES91</accession>
<keyword evidence="4 5" id="KW-0505">Motor protein</keyword>
<keyword evidence="2 5" id="KW-0067">ATP-binding</keyword>
<reference evidence="7 8" key="1">
    <citation type="submission" date="2024-08" db="EMBL/GenBank/DDBJ databases">
        <title>Gnathostoma spinigerum genome.</title>
        <authorList>
            <person name="Gonzalez-Bertolin B."/>
            <person name="Monzon S."/>
            <person name="Zaballos A."/>
            <person name="Jimenez P."/>
            <person name="Dekumyoy P."/>
            <person name="Varona S."/>
            <person name="Cuesta I."/>
            <person name="Sumanam S."/>
            <person name="Adisakwattana P."/>
            <person name="Gasser R.B."/>
            <person name="Hernandez-Gonzalez A."/>
            <person name="Young N.D."/>
            <person name="Perteguer M.J."/>
        </authorList>
    </citation>
    <scope>NUCLEOTIDE SEQUENCE [LARGE SCALE GENOMIC DNA]</scope>
    <source>
        <strain evidence="7">AL3</strain>
        <tissue evidence="7">Liver</tissue>
    </source>
</reference>
<dbReference type="GO" id="GO:0003774">
    <property type="term" value="F:cytoskeletal motor activity"/>
    <property type="evidence" value="ECO:0007669"/>
    <property type="project" value="UniProtKB-UniRule"/>
</dbReference>
<dbReference type="Pfam" id="PF00063">
    <property type="entry name" value="Myosin_head"/>
    <property type="match status" value="1"/>
</dbReference>
<sequence>MIDLRPQQIMMNTASKGDFVWIEPIHKTPYSTLTGARVLDVTSDGRMRVIDGNDEEQWLSMEKRPMLMHPTCVQGVEDMIQLGDLAEYGVLRNLFVRYQHKLIYTYIGSILVAVNPYTNLLLYTADQIRLYRNHRIGELPPHIFAIADNILNNMRQRSRDQCVILSGESGAGKTESAKLITQFLATVSGQHSWIEQQILEANSILEAFGHAKTVCNDNSSRFGKFLDVHFNGDGCIESANIECYLLEKSRIVHQSPGDRNYHIFYCLLAGISREESEALHLKSATHYYYLTQVFSVFQSVSLLRADIIVMSLPI</sequence>
<dbReference type="InterPro" id="IPR036961">
    <property type="entry name" value="Kinesin_motor_dom_sf"/>
</dbReference>
<dbReference type="GO" id="GO:0003779">
    <property type="term" value="F:actin binding"/>
    <property type="evidence" value="ECO:0007669"/>
    <property type="project" value="UniProtKB-KW"/>
</dbReference>
<evidence type="ECO:0000256" key="1">
    <source>
        <dbReference type="ARBA" id="ARBA00022741"/>
    </source>
</evidence>
<dbReference type="GO" id="GO:0016459">
    <property type="term" value="C:myosin complex"/>
    <property type="evidence" value="ECO:0007669"/>
    <property type="project" value="UniProtKB-KW"/>
</dbReference>
<gene>
    <name evidence="7" type="ORF">AB6A40_009538</name>
</gene>
<dbReference type="AlphaFoldDB" id="A0ABD6ES91"/>
<dbReference type="Pfam" id="PF24123">
    <property type="entry name" value="Myosin_VII_N"/>
    <property type="match status" value="1"/>
</dbReference>
<dbReference type="Gene3D" id="3.40.850.10">
    <property type="entry name" value="Kinesin motor domain"/>
    <property type="match status" value="1"/>
</dbReference>
<dbReference type="InterPro" id="IPR001609">
    <property type="entry name" value="Myosin_head_motor_dom-like"/>
</dbReference>
<keyword evidence="5" id="KW-0009">Actin-binding</keyword>
<evidence type="ECO:0000259" key="6">
    <source>
        <dbReference type="PROSITE" id="PS51456"/>
    </source>
</evidence>
<dbReference type="PANTHER" id="PTHR22692:SF33">
    <property type="entry name" value="MYOSIN"/>
    <property type="match status" value="1"/>
</dbReference>
<comment type="caution">
    <text evidence="5">Lacks conserved residue(s) required for the propagation of feature annotation.</text>
</comment>
<feature type="domain" description="Myosin motor" evidence="6">
    <location>
        <begin position="74"/>
        <end position="314"/>
    </location>
</feature>
<evidence type="ECO:0000256" key="5">
    <source>
        <dbReference type="PROSITE-ProRule" id="PRU00782"/>
    </source>
</evidence>
<dbReference type="PRINTS" id="PR00193">
    <property type="entry name" value="MYOSINHEAVY"/>
</dbReference>
<dbReference type="InterPro" id="IPR057130">
    <property type="entry name" value="Myosin_VII_N"/>
</dbReference>
<dbReference type="SMART" id="SM00242">
    <property type="entry name" value="MYSc"/>
    <property type="match status" value="1"/>
</dbReference>
<evidence type="ECO:0000313" key="8">
    <source>
        <dbReference type="Proteomes" id="UP001608902"/>
    </source>
</evidence>
<keyword evidence="8" id="KW-1185">Reference proteome</keyword>
<keyword evidence="1 5" id="KW-0547">Nucleotide-binding</keyword>
<dbReference type="PANTHER" id="PTHR22692">
    <property type="entry name" value="MYOSIN VII, XV"/>
    <property type="match status" value="1"/>
</dbReference>
<name>A0ABD6ES91_9BILA</name>
<evidence type="ECO:0000256" key="4">
    <source>
        <dbReference type="ARBA" id="ARBA00023175"/>
    </source>
</evidence>
<dbReference type="InterPro" id="IPR027417">
    <property type="entry name" value="P-loop_NTPase"/>
</dbReference>
<evidence type="ECO:0000313" key="7">
    <source>
        <dbReference type="EMBL" id="MFH4982829.1"/>
    </source>
</evidence>
<comment type="caution">
    <text evidence="7">The sequence shown here is derived from an EMBL/GenBank/DDBJ whole genome shotgun (WGS) entry which is preliminary data.</text>
</comment>
<dbReference type="GO" id="GO:0005524">
    <property type="term" value="F:ATP binding"/>
    <property type="evidence" value="ECO:0007669"/>
    <property type="project" value="UniProtKB-UniRule"/>
</dbReference>
<evidence type="ECO:0000256" key="2">
    <source>
        <dbReference type="ARBA" id="ARBA00022840"/>
    </source>
</evidence>
<feature type="binding site" evidence="5">
    <location>
        <begin position="167"/>
        <end position="174"/>
    </location>
    <ligand>
        <name>ATP</name>
        <dbReference type="ChEBI" id="CHEBI:30616"/>
    </ligand>
</feature>
<dbReference type="EMBL" id="JBGFUD010010218">
    <property type="protein sequence ID" value="MFH4982829.1"/>
    <property type="molecule type" value="Genomic_DNA"/>
</dbReference>
<dbReference type="Proteomes" id="UP001608902">
    <property type="component" value="Unassembled WGS sequence"/>
</dbReference>